<dbReference type="AlphaFoldDB" id="A0A182W5Z1"/>
<dbReference type="Proteomes" id="UP000075920">
    <property type="component" value="Unassembled WGS sequence"/>
</dbReference>
<keyword evidence="3" id="KW-1185">Reference proteome</keyword>
<reference evidence="2" key="2">
    <citation type="submission" date="2020-05" db="UniProtKB">
        <authorList>
            <consortium name="EnsemblMetazoa"/>
        </authorList>
    </citation>
    <scope>IDENTIFICATION</scope>
    <source>
        <strain evidence="2">MINIMUS1</strain>
    </source>
</reference>
<feature type="region of interest" description="Disordered" evidence="1">
    <location>
        <begin position="228"/>
        <end position="271"/>
    </location>
</feature>
<dbReference type="EnsemblMetazoa" id="AMIN005757-RA">
    <property type="protein sequence ID" value="AMIN005757-PA"/>
    <property type="gene ID" value="AMIN005757"/>
</dbReference>
<feature type="region of interest" description="Disordered" evidence="1">
    <location>
        <begin position="310"/>
        <end position="336"/>
    </location>
</feature>
<feature type="region of interest" description="Disordered" evidence="1">
    <location>
        <begin position="444"/>
        <end position="463"/>
    </location>
</feature>
<organism evidence="2 3">
    <name type="scientific">Anopheles minimus</name>
    <dbReference type="NCBI Taxonomy" id="112268"/>
    <lineage>
        <taxon>Eukaryota</taxon>
        <taxon>Metazoa</taxon>
        <taxon>Ecdysozoa</taxon>
        <taxon>Arthropoda</taxon>
        <taxon>Hexapoda</taxon>
        <taxon>Insecta</taxon>
        <taxon>Pterygota</taxon>
        <taxon>Neoptera</taxon>
        <taxon>Endopterygota</taxon>
        <taxon>Diptera</taxon>
        <taxon>Nematocera</taxon>
        <taxon>Culicoidea</taxon>
        <taxon>Culicidae</taxon>
        <taxon>Anophelinae</taxon>
        <taxon>Anopheles</taxon>
    </lineage>
</organism>
<accession>A0A182W5Z1</accession>
<feature type="region of interest" description="Disordered" evidence="1">
    <location>
        <begin position="125"/>
        <end position="145"/>
    </location>
</feature>
<evidence type="ECO:0000313" key="3">
    <source>
        <dbReference type="Proteomes" id="UP000075920"/>
    </source>
</evidence>
<sequence length="463" mass="49457">KYLHGSAGSPIGSSTPGPATNENLYQSCVGGNAPKTGLVCCRKDDLMFHTAPTPGRGTYPEEDPDSIEVYKEYQQQKNDEQRPIEGSRTPQEQHFASKWCAANVSQLPREGGDMTIPLGDALLHHHQQEQQQQQQQQQQLLSCHPNISSGGSAEYSYAYCEPMLLQRPGGEIPTEQQLQTPASTLSSSGSSYCVPVYAQRQLQHPPSLPLLQRSFRQPSARNPYQYTYGPTHGSGVGGNNTTTTTLHHHHHHHHHHSNYTLPNATTGSATTTTTGSLRALFSNIFRKSSSSATPAATAAAHSAPFLDMGSSSSGGGGGGSGGTLQRSSFGGGTSLLGGGAERHSFTTCYGTKENIYEDIGSQTGLGALGEESATRDAPVAGCVGPLVPAPPPLPPSGAGSPTAPLSTTGLSVAAEWRRVQVQHERVIGELNLSVERLIMPSCDDEYSQQRDHPHRYHQYTEAD</sequence>
<evidence type="ECO:0000256" key="1">
    <source>
        <dbReference type="SAM" id="MobiDB-lite"/>
    </source>
</evidence>
<dbReference type="VEuPathDB" id="VectorBase:AMIN005757"/>
<proteinExistence type="predicted"/>
<protein>
    <submittedName>
        <fullName evidence="2">Uncharacterized protein</fullName>
    </submittedName>
</protein>
<reference evidence="3" key="1">
    <citation type="submission" date="2013-03" db="EMBL/GenBank/DDBJ databases">
        <title>The Genome Sequence of Anopheles minimus MINIMUS1.</title>
        <authorList>
            <consortium name="The Broad Institute Genomics Platform"/>
            <person name="Neafsey D.E."/>
            <person name="Walton C."/>
            <person name="Walker B."/>
            <person name="Young S.K."/>
            <person name="Zeng Q."/>
            <person name="Gargeya S."/>
            <person name="Fitzgerald M."/>
            <person name="Haas B."/>
            <person name="Abouelleil A."/>
            <person name="Allen A.W."/>
            <person name="Alvarado L."/>
            <person name="Arachchi H.M."/>
            <person name="Berlin A.M."/>
            <person name="Chapman S.B."/>
            <person name="Gainer-Dewar J."/>
            <person name="Goldberg J."/>
            <person name="Griggs A."/>
            <person name="Gujja S."/>
            <person name="Hansen M."/>
            <person name="Howarth C."/>
            <person name="Imamovic A."/>
            <person name="Ireland A."/>
            <person name="Larimer J."/>
            <person name="McCowan C."/>
            <person name="Murphy C."/>
            <person name="Pearson M."/>
            <person name="Poon T.W."/>
            <person name="Priest M."/>
            <person name="Roberts A."/>
            <person name="Saif S."/>
            <person name="Shea T."/>
            <person name="Sisk P."/>
            <person name="Sykes S."/>
            <person name="Wortman J."/>
            <person name="Nusbaum C."/>
            <person name="Birren B."/>
        </authorList>
    </citation>
    <scope>NUCLEOTIDE SEQUENCE [LARGE SCALE GENOMIC DNA]</scope>
    <source>
        <strain evidence="3">MINIMUS1</strain>
    </source>
</reference>
<feature type="compositionally biased region" description="Gly residues" evidence="1">
    <location>
        <begin position="312"/>
        <end position="322"/>
    </location>
</feature>
<evidence type="ECO:0000313" key="2">
    <source>
        <dbReference type="EnsemblMetazoa" id="AMIN005757-PA"/>
    </source>
</evidence>
<name>A0A182W5Z1_9DIPT</name>
<feature type="compositionally biased region" description="Basic residues" evidence="1">
    <location>
        <begin position="246"/>
        <end position="257"/>
    </location>
</feature>
<feature type="compositionally biased region" description="Low complexity" evidence="1">
    <location>
        <begin position="129"/>
        <end position="141"/>
    </location>
</feature>
<dbReference type="STRING" id="112268.A0A182W5Z1"/>